<keyword evidence="1" id="KW-0812">Transmembrane</keyword>
<sequence>PGPGAAAPGLRTAAALARRLQRAPLAGWAAGFAVAGAVFGGVAKGVADLVGGNARVADLMARLGGRQGLLDGYLAAIAELLGMVAAGYAVQAVLRLRGEEASGRAEPVLATATGRLRWAAGHLLYGLLGPALLLAVAGLTAGLGEGAALGDPAGAVGRLVPAFLVRLPAVWLTAAVAVAVFGLAPRWTAAAWGVLGLFVLVSWLGPVLRLPRAVLDLSPFTHTPHLPGGPVAAAPVLWVTGLAVLAAAAGLAGLRRRDLG</sequence>
<keyword evidence="1" id="KW-1133">Transmembrane helix</keyword>
<dbReference type="Proteomes" id="UP001596435">
    <property type="component" value="Unassembled WGS sequence"/>
</dbReference>
<protein>
    <submittedName>
        <fullName evidence="2">ABC transporter permease</fullName>
    </submittedName>
</protein>
<proteinExistence type="predicted"/>
<accession>A0ABW2GA63</accession>
<feature type="transmembrane region" description="Helical" evidence="1">
    <location>
        <begin position="123"/>
        <end position="143"/>
    </location>
</feature>
<dbReference type="EMBL" id="JBHTAJ010000158">
    <property type="protein sequence ID" value="MFC7185204.1"/>
    <property type="molecule type" value="Genomic_DNA"/>
</dbReference>
<feature type="non-terminal residue" evidence="2">
    <location>
        <position position="1"/>
    </location>
</feature>
<keyword evidence="1" id="KW-0472">Membrane</keyword>
<feature type="transmembrane region" description="Helical" evidence="1">
    <location>
        <begin position="25"/>
        <end position="43"/>
    </location>
</feature>
<feature type="transmembrane region" description="Helical" evidence="1">
    <location>
        <begin position="163"/>
        <end position="184"/>
    </location>
</feature>
<comment type="caution">
    <text evidence="2">The sequence shown here is derived from an EMBL/GenBank/DDBJ whole genome shotgun (WGS) entry which is preliminary data.</text>
</comment>
<feature type="transmembrane region" description="Helical" evidence="1">
    <location>
        <begin position="73"/>
        <end position="94"/>
    </location>
</feature>
<organism evidence="2 3">
    <name type="scientific">Kitasatospora paranensis</name>
    <dbReference type="NCBI Taxonomy" id="258053"/>
    <lineage>
        <taxon>Bacteria</taxon>
        <taxon>Bacillati</taxon>
        <taxon>Actinomycetota</taxon>
        <taxon>Actinomycetes</taxon>
        <taxon>Kitasatosporales</taxon>
        <taxon>Streptomycetaceae</taxon>
        <taxon>Kitasatospora</taxon>
    </lineage>
</organism>
<gene>
    <name evidence="2" type="ORF">ACFQMG_37235</name>
</gene>
<reference evidence="3" key="1">
    <citation type="journal article" date="2019" name="Int. J. Syst. Evol. Microbiol.">
        <title>The Global Catalogue of Microorganisms (GCM) 10K type strain sequencing project: providing services to taxonomists for standard genome sequencing and annotation.</title>
        <authorList>
            <consortium name="The Broad Institute Genomics Platform"/>
            <consortium name="The Broad Institute Genome Sequencing Center for Infectious Disease"/>
            <person name="Wu L."/>
            <person name="Ma J."/>
        </authorList>
    </citation>
    <scope>NUCLEOTIDE SEQUENCE [LARGE SCALE GENOMIC DNA]</scope>
    <source>
        <strain evidence="3">CGMCC 1.12859</strain>
    </source>
</reference>
<evidence type="ECO:0000256" key="1">
    <source>
        <dbReference type="SAM" id="Phobius"/>
    </source>
</evidence>
<evidence type="ECO:0000313" key="2">
    <source>
        <dbReference type="EMBL" id="MFC7185204.1"/>
    </source>
</evidence>
<feature type="transmembrane region" description="Helical" evidence="1">
    <location>
        <begin position="191"/>
        <end position="211"/>
    </location>
</feature>
<feature type="transmembrane region" description="Helical" evidence="1">
    <location>
        <begin position="231"/>
        <end position="254"/>
    </location>
</feature>
<evidence type="ECO:0000313" key="3">
    <source>
        <dbReference type="Proteomes" id="UP001596435"/>
    </source>
</evidence>
<name>A0ABW2GA63_9ACTN</name>
<keyword evidence="3" id="KW-1185">Reference proteome</keyword>